<dbReference type="Pfam" id="PF01797">
    <property type="entry name" value="Y1_Tnp"/>
    <property type="match status" value="1"/>
</dbReference>
<proteinExistence type="predicted"/>
<dbReference type="NCBIfam" id="NF047646">
    <property type="entry name" value="REP_Tyr_transpos"/>
    <property type="match status" value="1"/>
</dbReference>
<evidence type="ECO:0000313" key="3">
    <source>
        <dbReference type="Proteomes" id="UP001429354"/>
    </source>
</evidence>
<dbReference type="EMBL" id="QOVG01000004">
    <property type="protein sequence ID" value="NDK38789.1"/>
    <property type="molecule type" value="Genomic_DNA"/>
</dbReference>
<dbReference type="SMART" id="SM01321">
    <property type="entry name" value="Y1_Tnp"/>
    <property type="match status" value="1"/>
</dbReference>
<evidence type="ECO:0000313" key="2">
    <source>
        <dbReference type="EMBL" id="NDK38789.1"/>
    </source>
</evidence>
<dbReference type="Proteomes" id="UP001429354">
    <property type="component" value="Unassembled WGS sequence"/>
</dbReference>
<name>A0ABX0AB65_9GAMM</name>
<feature type="domain" description="Transposase IS200-like" evidence="1">
    <location>
        <begin position="23"/>
        <end position="138"/>
    </location>
</feature>
<sequence>MPESLRDCPRPGHAALRNGRNSIAGQLYLVTFTTHRRQPLFSDFDLAMDAAREIADSRSWTRSTLLAWVLMPDHWHGLIELGEGEALPALMRHFKSNVSRRLRLRHPNMGALWGKSFHDRALRADEAAMAAARYIVMNPVRAGLVGRVGEYPFWDAVWV</sequence>
<dbReference type="PANTHER" id="PTHR36966">
    <property type="entry name" value="REP-ASSOCIATED TYROSINE TRANSPOSASE"/>
    <property type="match status" value="1"/>
</dbReference>
<dbReference type="PANTHER" id="PTHR36966:SF1">
    <property type="entry name" value="REP-ASSOCIATED TYROSINE TRANSPOSASE"/>
    <property type="match status" value="1"/>
</dbReference>
<evidence type="ECO:0000259" key="1">
    <source>
        <dbReference type="SMART" id="SM01321"/>
    </source>
</evidence>
<protein>
    <submittedName>
        <fullName evidence="2">Transposase</fullName>
    </submittedName>
</protein>
<dbReference type="Gene3D" id="3.30.70.1290">
    <property type="entry name" value="Transposase IS200-like"/>
    <property type="match status" value="1"/>
</dbReference>
<reference evidence="2 3" key="1">
    <citation type="submission" date="2018-07" db="EMBL/GenBank/DDBJ databases">
        <title>Whole genome Sequencing of Pseudoxanthomonas gei KCTC 32298 (T).</title>
        <authorList>
            <person name="Kumar S."/>
            <person name="Bansal K."/>
            <person name="Kaur A."/>
            <person name="Patil P."/>
            <person name="Sharma S."/>
            <person name="Patil P.B."/>
        </authorList>
    </citation>
    <scope>NUCLEOTIDE SEQUENCE [LARGE SCALE GENOMIC DNA]</scope>
    <source>
        <strain evidence="2 3">KCTC 32298</strain>
    </source>
</reference>
<accession>A0ABX0AB65</accession>
<dbReference type="InterPro" id="IPR036515">
    <property type="entry name" value="Transposase_17_sf"/>
</dbReference>
<dbReference type="InterPro" id="IPR052715">
    <property type="entry name" value="RAYT_transposase"/>
</dbReference>
<keyword evidence="3" id="KW-1185">Reference proteome</keyword>
<dbReference type="SUPFAM" id="SSF143422">
    <property type="entry name" value="Transposase IS200-like"/>
    <property type="match status" value="1"/>
</dbReference>
<organism evidence="2 3">
    <name type="scientific">Pseudoxanthomonas gei</name>
    <dbReference type="NCBI Taxonomy" id="1383030"/>
    <lineage>
        <taxon>Bacteria</taxon>
        <taxon>Pseudomonadati</taxon>
        <taxon>Pseudomonadota</taxon>
        <taxon>Gammaproteobacteria</taxon>
        <taxon>Lysobacterales</taxon>
        <taxon>Lysobacteraceae</taxon>
        <taxon>Pseudoxanthomonas</taxon>
    </lineage>
</organism>
<gene>
    <name evidence="2" type="ORF">DT603_08050</name>
</gene>
<comment type="caution">
    <text evidence="2">The sequence shown here is derived from an EMBL/GenBank/DDBJ whole genome shotgun (WGS) entry which is preliminary data.</text>
</comment>
<dbReference type="InterPro" id="IPR002686">
    <property type="entry name" value="Transposase_17"/>
</dbReference>